<dbReference type="Proteomes" id="UP001282288">
    <property type="component" value="Unassembled WGS sequence"/>
</dbReference>
<dbReference type="EMBL" id="JARAWC010000067">
    <property type="protein sequence ID" value="MDX2966757.1"/>
    <property type="molecule type" value="Genomic_DNA"/>
</dbReference>
<protein>
    <submittedName>
        <fullName evidence="1">Uncharacterized protein</fullName>
    </submittedName>
</protein>
<comment type="caution">
    <text evidence="1">The sequence shown here is derived from an EMBL/GenBank/DDBJ whole genome shotgun (WGS) entry which is preliminary data.</text>
</comment>
<name>A0AAP6BLM1_9ACTN</name>
<accession>A0AAP6BLM1</accession>
<dbReference type="AlphaFoldDB" id="A0AAP6BLM1"/>
<reference evidence="1 3" key="1">
    <citation type="journal article" date="2023" name="Microb. Genom.">
        <title>Mesoterricola silvestris gen. nov., sp. nov., Mesoterricola sediminis sp. nov., Geothrix oryzae sp. nov., Geothrix edaphica sp. nov., Geothrix rubra sp. nov., and Geothrix limicola sp. nov., six novel members of Acidobacteriota isolated from soils.</title>
        <authorList>
            <person name="Weisberg A.J."/>
            <person name="Pearce E."/>
            <person name="Kramer C.G."/>
            <person name="Chang J.H."/>
            <person name="Clarke C.R."/>
        </authorList>
    </citation>
    <scope>NUCLEOTIDE SEQUENCE</scope>
    <source>
        <strain evidence="2 3">NB05-1H</strain>
        <strain evidence="1">NRRL_B-16521</strain>
    </source>
</reference>
<evidence type="ECO:0000313" key="2">
    <source>
        <dbReference type="EMBL" id="MDX3025184.1"/>
    </source>
</evidence>
<organism evidence="1 4">
    <name type="scientific">Streptomyces acidiscabies</name>
    <dbReference type="NCBI Taxonomy" id="42234"/>
    <lineage>
        <taxon>Bacteria</taxon>
        <taxon>Bacillati</taxon>
        <taxon>Actinomycetota</taxon>
        <taxon>Actinomycetes</taxon>
        <taxon>Kitasatosporales</taxon>
        <taxon>Streptomycetaceae</taxon>
        <taxon>Streptomyces</taxon>
    </lineage>
</organism>
<evidence type="ECO:0000313" key="3">
    <source>
        <dbReference type="Proteomes" id="UP001272987"/>
    </source>
</evidence>
<dbReference type="RefSeq" id="WP_010360828.1">
    <property type="nucleotide sequence ID" value="NZ_CP122369.1"/>
</dbReference>
<dbReference type="GeneID" id="69813445"/>
<proteinExistence type="predicted"/>
<dbReference type="EMBL" id="JARAWP010000043">
    <property type="protein sequence ID" value="MDX3025184.1"/>
    <property type="molecule type" value="Genomic_DNA"/>
</dbReference>
<evidence type="ECO:0000313" key="1">
    <source>
        <dbReference type="EMBL" id="MDX2966757.1"/>
    </source>
</evidence>
<dbReference type="Proteomes" id="UP001272987">
    <property type="component" value="Unassembled WGS sequence"/>
</dbReference>
<evidence type="ECO:0000313" key="4">
    <source>
        <dbReference type="Proteomes" id="UP001282288"/>
    </source>
</evidence>
<keyword evidence="3" id="KW-1185">Reference proteome</keyword>
<sequence>MTTVPPAYRVLLPDRLVDLLGKHLVDLPEPELDLLNGQLRMDAVARQRAVLAGSPVGWALVQHLRDLLDDDQGEGFAVLTTALLLDHHGFDDGLKAITAVLSWVATPLKVYDNELLWSRLNVDPEHVAGEKPLHIDAIHRRLLRDGVCEGLVAAMAWAASSFRPGLSAPMPGHRPTLLPERCPTRGPGQTRRRVKRWLGLPL</sequence>
<gene>
    <name evidence="1" type="ORF">PV399_44720</name>
    <name evidence="2" type="ORF">PV666_46060</name>
</gene>